<dbReference type="PROSITE" id="PS50893">
    <property type="entry name" value="ABC_TRANSPORTER_2"/>
    <property type="match status" value="1"/>
</dbReference>
<dbReference type="SMART" id="SM00382">
    <property type="entry name" value="AAA"/>
    <property type="match status" value="1"/>
</dbReference>
<comment type="subcellular location">
    <subcellularLocation>
        <location evidence="1">Membrane</location>
        <topology evidence="1">Multi-pass membrane protein</topology>
    </subcellularLocation>
</comment>
<dbReference type="STRING" id="10141.ENSCPOP00000022096"/>
<dbReference type="OMA" id="FIHERAM"/>
<dbReference type="GO" id="GO:0005524">
    <property type="term" value="F:ATP binding"/>
    <property type="evidence" value="ECO:0007669"/>
    <property type="project" value="UniProtKB-KW"/>
</dbReference>
<feature type="transmembrane region" description="Helical" evidence="9">
    <location>
        <begin position="419"/>
        <end position="440"/>
    </location>
</feature>
<evidence type="ECO:0000256" key="8">
    <source>
        <dbReference type="ARBA" id="ARBA00023136"/>
    </source>
</evidence>
<keyword evidence="6" id="KW-0067">ATP-binding</keyword>
<dbReference type="Bgee" id="ENSCPOG00000030222">
    <property type="expression patterns" value="Expressed in liver and 8 other cell types or tissues"/>
</dbReference>
<feature type="domain" description="ABC transporter" evidence="10">
    <location>
        <begin position="36"/>
        <end position="278"/>
    </location>
</feature>
<evidence type="ECO:0000256" key="4">
    <source>
        <dbReference type="ARBA" id="ARBA00022692"/>
    </source>
</evidence>
<evidence type="ECO:0000313" key="11">
    <source>
        <dbReference type="Ensembl" id="ENSCPOP00000022096.1"/>
    </source>
</evidence>
<reference evidence="11" key="2">
    <citation type="submission" date="2025-05" db="UniProtKB">
        <authorList>
            <consortium name="Ensembl"/>
        </authorList>
    </citation>
    <scope>IDENTIFICATION</scope>
    <source>
        <strain evidence="11">2N</strain>
    </source>
</reference>
<proteinExistence type="inferred from homology"/>
<reference evidence="12" key="1">
    <citation type="journal article" date="2011" name="Nature">
        <title>A high-resolution map of human evolutionary constraint using 29 mammals.</title>
        <authorList>
            <person name="Lindblad-Toh K."/>
            <person name="Garber M."/>
            <person name="Zuk O."/>
            <person name="Lin M.F."/>
            <person name="Parker B.J."/>
            <person name="Washietl S."/>
            <person name="Kheradpour P."/>
            <person name="Ernst J."/>
            <person name="Jordan G."/>
            <person name="Mauceli E."/>
            <person name="Ward L.D."/>
            <person name="Lowe C.B."/>
            <person name="Holloway A.K."/>
            <person name="Clamp M."/>
            <person name="Gnerre S."/>
            <person name="Alfoldi J."/>
            <person name="Beal K."/>
            <person name="Chang J."/>
            <person name="Clawson H."/>
            <person name="Cuff J."/>
            <person name="Di Palma F."/>
            <person name="Fitzgerald S."/>
            <person name="Flicek P."/>
            <person name="Guttman M."/>
            <person name="Hubisz M.J."/>
            <person name="Jaffe D.B."/>
            <person name="Jungreis I."/>
            <person name="Kent W.J."/>
            <person name="Kostka D."/>
            <person name="Lara M."/>
            <person name="Martins A.L."/>
            <person name="Massingham T."/>
            <person name="Moltke I."/>
            <person name="Raney B.J."/>
            <person name="Rasmussen M.D."/>
            <person name="Robinson J."/>
            <person name="Stark A."/>
            <person name="Vilella A.J."/>
            <person name="Wen J."/>
            <person name="Xie X."/>
            <person name="Zody M.C."/>
            <person name="Baldwin J."/>
            <person name="Bloom T."/>
            <person name="Chin C.W."/>
            <person name="Heiman D."/>
            <person name="Nicol R."/>
            <person name="Nusbaum C."/>
            <person name="Young S."/>
            <person name="Wilkinson J."/>
            <person name="Worley K.C."/>
            <person name="Kovar C.L."/>
            <person name="Muzny D.M."/>
            <person name="Gibbs R.A."/>
            <person name="Cree A."/>
            <person name="Dihn H.H."/>
            <person name="Fowler G."/>
            <person name="Jhangiani S."/>
            <person name="Joshi V."/>
            <person name="Lee S."/>
            <person name="Lewis L.R."/>
            <person name="Nazareth L.V."/>
            <person name="Okwuonu G."/>
            <person name="Santibanez J."/>
            <person name="Warren W.C."/>
            <person name="Mardis E.R."/>
            <person name="Weinstock G.M."/>
            <person name="Wilson R.K."/>
            <person name="Delehaunty K."/>
            <person name="Dooling D."/>
            <person name="Fronik C."/>
            <person name="Fulton L."/>
            <person name="Fulton B."/>
            <person name="Graves T."/>
            <person name="Minx P."/>
            <person name="Sodergren E."/>
            <person name="Birney E."/>
            <person name="Margulies E.H."/>
            <person name="Herrero J."/>
            <person name="Green E.D."/>
            <person name="Haussler D."/>
            <person name="Siepel A."/>
            <person name="Goldman N."/>
            <person name="Pollard K.S."/>
            <person name="Pedersen J.S."/>
            <person name="Lander E.S."/>
            <person name="Kellis M."/>
        </authorList>
    </citation>
    <scope>NUCLEOTIDE SEQUENCE [LARGE SCALE GENOMIC DNA]</scope>
    <source>
        <strain evidence="12">2N</strain>
    </source>
</reference>
<dbReference type="InterPro" id="IPR003593">
    <property type="entry name" value="AAA+_ATPase"/>
</dbReference>
<dbReference type="InterPro" id="IPR013525">
    <property type="entry name" value="ABC2_TM"/>
</dbReference>
<feature type="transmembrane region" description="Helical" evidence="9">
    <location>
        <begin position="497"/>
        <end position="520"/>
    </location>
</feature>
<keyword evidence="3" id="KW-0813">Transport</keyword>
<organism evidence="11 12">
    <name type="scientific">Cavia porcellus</name>
    <name type="common">Guinea pig</name>
    <dbReference type="NCBI Taxonomy" id="10141"/>
    <lineage>
        <taxon>Eukaryota</taxon>
        <taxon>Metazoa</taxon>
        <taxon>Chordata</taxon>
        <taxon>Craniata</taxon>
        <taxon>Vertebrata</taxon>
        <taxon>Euteleostomi</taxon>
        <taxon>Mammalia</taxon>
        <taxon>Eutheria</taxon>
        <taxon>Euarchontoglires</taxon>
        <taxon>Glires</taxon>
        <taxon>Rodentia</taxon>
        <taxon>Hystricomorpha</taxon>
        <taxon>Caviidae</taxon>
        <taxon>Cavia</taxon>
    </lineage>
</organism>
<dbReference type="AlphaFoldDB" id="A0A286X9J4"/>
<feature type="transmembrane region" description="Helical" evidence="9">
    <location>
        <begin position="527"/>
        <end position="549"/>
    </location>
</feature>
<evidence type="ECO:0000256" key="9">
    <source>
        <dbReference type="SAM" id="Phobius"/>
    </source>
</evidence>
<comment type="similarity">
    <text evidence="2">Belongs to the ABC transporter superfamily. ABCG family. Eye pigment precursor importer (TC 3.A.1.204) subfamily.</text>
</comment>
<dbReference type="EMBL" id="AAKN02040774">
    <property type="status" value="NOT_ANNOTATED_CDS"/>
    <property type="molecule type" value="Genomic_DNA"/>
</dbReference>
<feature type="transmembrane region" description="Helical" evidence="9">
    <location>
        <begin position="475"/>
        <end position="491"/>
    </location>
</feature>
<sequence length="658" mass="73975">MSSSDVQIYVPVSESNSLLPGTSASNPQTCTKSLVLSFHNISYRVKVKHGSLPCRKTIEKEILSNISGIMRPGLNAIMGPTGAGKSVLLDVLAGRKDSRGLSGDVLINGELPPADFKCNSGYVVQDDVVMVTLTVRQHLQFSAALRLPTTMKNDQKNAKINDLIAELDLNGVADSKFLSKGERKRTSIAVELITDPPILFLDEPTTGLDSSTAYDVILCLKRMAMQGRTIIFSIHQPQYSIFKLFDSLTLLTSGKLVFHGPAHQAVDYFTSAGYYCEPYNNPADFILDVLSGNSAIVVNQEGESSEARETEVFYKRNKPAVENLVNLYVNSSFYKEIKDELDNSDFPRDQKKRSSAFKIICTTSFLHQLKCIMKRSFRNLLGYPQVTIMQLLLILAIAVITSFFFLGRHDNCTALQNRSSVLFTLAVFQCFSSMSAGEIFVLEKKLFIHEYISGYYGLLPYFFGKLLSDLIPRRFLPSITFTLTVYFMFGLKKEVEAFCLMILTVMLTTYTASSMALAIAISPRMDYLTTLIMNLYFAFMLVFFNMSLYSETVATIAPVFTRFQYLSIPHLGFMALQHNEFWGQNFCPEFNTAEHSGCSNHVICDGVEFLEYQNIDPSRSGFWNNLLGLTIMMIVFLSITFLRLVLLIKHYNFPLHLL</sequence>
<dbReference type="GO" id="GO:0032217">
    <property type="term" value="F:riboflavin transmembrane transporter activity"/>
    <property type="evidence" value="ECO:0007669"/>
    <property type="project" value="TreeGrafter"/>
</dbReference>
<keyword evidence="12" id="KW-1185">Reference proteome</keyword>
<dbReference type="GO" id="GO:0140359">
    <property type="term" value="F:ABC-type transporter activity"/>
    <property type="evidence" value="ECO:0007669"/>
    <property type="project" value="InterPro"/>
</dbReference>
<dbReference type="EMBL" id="AAKN02040773">
    <property type="status" value="NOT_ANNOTATED_CDS"/>
    <property type="molecule type" value="Genomic_DNA"/>
</dbReference>
<dbReference type="EMBL" id="AAKN02040775">
    <property type="status" value="NOT_ANNOTATED_CDS"/>
    <property type="molecule type" value="Genomic_DNA"/>
</dbReference>
<dbReference type="Pfam" id="PF00005">
    <property type="entry name" value="ABC_tran"/>
    <property type="match status" value="1"/>
</dbReference>
<dbReference type="GeneTree" id="ENSGT00940000160729"/>
<evidence type="ECO:0000256" key="5">
    <source>
        <dbReference type="ARBA" id="ARBA00022741"/>
    </source>
</evidence>
<feature type="transmembrane region" description="Helical" evidence="9">
    <location>
        <begin position="388"/>
        <end position="407"/>
    </location>
</feature>
<dbReference type="Gene3D" id="3.40.50.300">
    <property type="entry name" value="P-loop containing nucleotide triphosphate hydrolases"/>
    <property type="match status" value="1"/>
</dbReference>
<dbReference type="GO" id="GO:0042887">
    <property type="term" value="F:amide transmembrane transporter activity"/>
    <property type="evidence" value="ECO:0007669"/>
    <property type="project" value="UniProtKB-ARBA"/>
</dbReference>
<keyword evidence="7 9" id="KW-1133">Transmembrane helix</keyword>
<dbReference type="GeneID" id="100716628"/>
<dbReference type="CDD" id="cd03213">
    <property type="entry name" value="ABCG_EPDR"/>
    <property type="match status" value="1"/>
</dbReference>
<dbReference type="InterPro" id="IPR027417">
    <property type="entry name" value="P-loop_NTPase"/>
</dbReference>
<keyword evidence="5" id="KW-0547">Nucleotide-binding</keyword>
<dbReference type="InterPro" id="IPR003439">
    <property type="entry name" value="ABC_transporter-like_ATP-bd"/>
</dbReference>
<dbReference type="InterPro" id="IPR050352">
    <property type="entry name" value="ABCG_transporters"/>
</dbReference>
<dbReference type="PANTHER" id="PTHR48041">
    <property type="entry name" value="ABC TRANSPORTER G FAMILY MEMBER 28"/>
    <property type="match status" value="1"/>
</dbReference>
<dbReference type="RefSeq" id="XP_013005538.1">
    <property type="nucleotide sequence ID" value="XM_013150084.3"/>
</dbReference>
<dbReference type="Pfam" id="PF01061">
    <property type="entry name" value="ABC2_membrane"/>
    <property type="match status" value="1"/>
</dbReference>
<dbReference type="EMBL" id="AAKN02040772">
    <property type="status" value="NOT_ANNOTATED_CDS"/>
    <property type="molecule type" value="Genomic_DNA"/>
</dbReference>
<keyword evidence="4 9" id="KW-0812">Transmembrane</keyword>
<evidence type="ECO:0000256" key="1">
    <source>
        <dbReference type="ARBA" id="ARBA00004141"/>
    </source>
</evidence>
<evidence type="ECO:0000256" key="7">
    <source>
        <dbReference type="ARBA" id="ARBA00022989"/>
    </source>
</evidence>
<evidence type="ECO:0000256" key="2">
    <source>
        <dbReference type="ARBA" id="ARBA00005814"/>
    </source>
</evidence>
<name>A0A286X9J4_CAVPO</name>
<dbReference type="OrthoDB" id="66620at2759"/>
<dbReference type="PANTHER" id="PTHR48041:SF70">
    <property type="entry name" value="ATP-BINDING CASSETTE SUB-FAMILY G MEMBER 3"/>
    <property type="match status" value="1"/>
</dbReference>
<dbReference type="GO" id="GO:0015562">
    <property type="term" value="F:efflux transmembrane transporter activity"/>
    <property type="evidence" value="ECO:0007669"/>
    <property type="project" value="UniProtKB-ARBA"/>
</dbReference>
<dbReference type="Pfam" id="PF19055">
    <property type="entry name" value="ABC2_membrane_7"/>
    <property type="match status" value="1"/>
</dbReference>
<dbReference type="InterPro" id="IPR043926">
    <property type="entry name" value="ABCG_dom"/>
</dbReference>
<feature type="transmembrane region" description="Helical" evidence="9">
    <location>
        <begin position="626"/>
        <end position="648"/>
    </location>
</feature>
<gene>
    <name evidence="11" type="primary">LOC100716628</name>
</gene>
<dbReference type="KEGG" id="cpoc:100716628"/>
<dbReference type="FunFam" id="3.40.50.300:FF:000622">
    <property type="entry name" value="ATP-binding cassette sub-family G member 2"/>
    <property type="match status" value="1"/>
</dbReference>
<accession>A0A286X9J4</accession>
<keyword evidence="8 9" id="KW-0472">Membrane</keyword>
<dbReference type="EMBL" id="AAKN02040776">
    <property type="status" value="NOT_ANNOTATED_CDS"/>
    <property type="molecule type" value="Genomic_DNA"/>
</dbReference>
<evidence type="ECO:0000256" key="6">
    <source>
        <dbReference type="ARBA" id="ARBA00022840"/>
    </source>
</evidence>
<evidence type="ECO:0000259" key="10">
    <source>
        <dbReference type="PROSITE" id="PS50893"/>
    </source>
</evidence>
<evidence type="ECO:0000313" key="12">
    <source>
        <dbReference type="Proteomes" id="UP000005447"/>
    </source>
</evidence>
<dbReference type="Proteomes" id="UP000005447">
    <property type="component" value="Unassembled WGS sequence"/>
</dbReference>
<dbReference type="Ensembl" id="ENSCPOT00000038460.1">
    <property type="protein sequence ID" value="ENSCPOP00000027144.1"/>
    <property type="gene ID" value="ENSCPOG00000030222.1"/>
</dbReference>
<protein>
    <recommendedName>
        <fullName evidence="10">ABC transporter domain-containing protein</fullName>
    </recommendedName>
</protein>
<dbReference type="SUPFAM" id="SSF52540">
    <property type="entry name" value="P-loop containing nucleoside triphosphate hydrolases"/>
    <property type="match status" value="1"/>
</dbReference>
<dbReference type="Ensembl" id="ENSCPOT00000035736.1">
    <property type="protein sequence ID" value="ENSCPOP00000022096.1"/>
    <property type="gene ID" value="ENSCPOG00000030222.1"/>
</dbReference>
<dbReference type="VEuPathDB" id="HostDB:ENSCPOG00000030222"/>
<dbReference type="RefSeq" id="XP_013005539.1">
    <property type="nucleotide sequence ID" value="XM_013150085.3"/>
</dbReference>
<dbReference type="GO" id="GO:0016887">
    <property type="term" value="F:ATP hydrolysis activity"/>
    <property type="evidence" value="ECO:0007669"/>
    <property type="project" value="InterPro"/>
</dbReference>
<feature type="transmembrane region" description="Helical" evidence="9">
    <location>
        <begin position="446"/>
        <end position="463"/>
    </location>
</feature>
<evidence type="ECO:0000256" key="3">
    <source>
        <dbReference type="ARBA" id="ARBA00022448"/>
    </source>
</evidence>
<dbReference type="GO" id="GO:0016324">
    <property type="term" value="C:apical plasma membrane"/>
    <property type="evidence" value="ECO:0007669"/>
    <property type="project" value="UniProtKB-ARBA"/>
</dbReference>